<accession>A0A3R8Q920</accession>
<keyword evidence="1" id="KW-0472">Membrane</keyword>
<dbReference type="RefSeq" id="WP_125229988.1">
    <property type="nucleotide sequence ID" value="NZ_RWJI01000001.1"/>
</dbReference>
<dbReference type="InterPro" id="IPR026870">
    <property type="entry name" value="Zinc_ribbon_dom"/>
</dbReference>
<dbReference type="Pfam" id="PF13240">
    <property type="entry name" value="Zn_Ribbon_1"/>
    <property type="match status" value="1"/>
</dbReference>
<name>A0A3R8Q920_9SPHN</name>
<keyword evidence="1" id="KW-1133">Transmembrane helix</keyword>
<dbReference type="Proteomes" id="UP000268553">
    <property type="component" value="Unassembled WGS sequence"/>
</dbReference>
<evidence type="ECO:0000259" key="2">
    <source>
        <dbReference type="Pfam" id="PF13240"/>
    </source>
</evidence>
<reference evidence="3 4" key="1">
    <citation type="submission" date="2018-12" db="EMBL/GenBank/DDBJ databases">
        <authorList>
            <person name="Kim S.-J."/>
            <person name="Jung G.-Y."/>
        </authorList>
    </citation>
    <scope>NUCLEOTIDE SEQUENCE [LARGE SCALE GENOMIC DNA]</scope>
    <source>
        <strain evidence="3 4">03SU3-P</strain>
    </source>
</reference>
<organism evidence="3 4">
    <name type="scientific">Sphingorhabdus wooponensis</name>
    <dbReference type="NCBI Taxonomy" id="940136"/>
    <lineage>
        <taxon>Bacteria</taxon>
        <taxon>Pseudomonadati</taxon>
        <taxon>Pseudomonadota</taxon>
        <taxon>Alphaproteobacteria</taxon>
        <taxon>Sphingomonadales</taxon>
        <taxon>Sphingomonadaceae</taxon>
        <taxon>Sphingorhabdus</taxon>
    </lineage>
</organism>
<dbReference type="EMBL" id="RWJI01000001">
    <property type="protein sequence ID" value="RRQ51972.1"/>
    <property type="molecule type" value="Genomic_DNA"/>
</dbReference>
<evidence type="ECO:0000313" key="3">
    <source>
        <dbReference type="EMBL" id="RRQ51972.1"/>
    </source>
</evidence>
<evidence type="ECO:0000256" key="1">
    <source>
        <dbReference type="SAM" id="Phobius"/>
    </source>
</evidence>
<evidence type="ECO:0000313" key="4">
    <source>
        <dbReference type="Proteomes" id="UP000268553"/>
    </source>
</evidence>
<dbReference type="AlphaFoldDB" id="A0A3R8Q920"/>
<gene>
    <name evidence="3" type="ORF">D7D48_03605</name>
</gene>
<protein>
    <submittedName>
        <fullName evidence="3">Zinc ribbon domain-containing protein</fullName>
    </submittedName>
</protein>
<keyword evidence="4" id="KW-1185">Reference proteome</keyword>
<proteinExistence type="predicted"/>
<dbReference type="OrthoDB" id="7595353at2"/>
<feature type="transmembrane region" description="Helical" evidence="1">
    <location>
        <begin position="76"/>
        <end position="103"/>
    </location>
</feature>
<feature type="domain" description="Zinc-ribbon" evidence="2">
    <location>
        <begin position="3"/>
        <end position="24"/>
    </location>
</feature>
<comment type="caution">
    <text evidence="3">The sequence shown here is derived from an EMBL/GenBank/DDBJ whole genome shotgun (WGS) entry which is preliminary data.</text>
</comment>
<keyword evidence="1" id="KW-0812">Transmembrane</keyword>
<sequence>MGFCNECNAAYGDGAKFCPNCGAKTPEQRAAESIPNQARHYMGEAAGELWGATKDAFHTGKHLADQDTVKKVAGGAAIGAAAGIIAPIGLATGALIGAGIVAYRHVNKKKNQEK</sequence>